<dbReference type="EMBL" id="GBXM01078491">
    <property type="protein sequence ID" value="JAH30086.1"/>
    <property type="molecule type" value="Transcribed_RNA"/>
</dbReference>
<dbReference type="AlphaFoldDB" id="A0A0E9RLQ5"/>
<sequence>MQQPRSEGCNADILKLGLALLGAPLRDCNLLPFRQRQETCVLNPVVNSRFQLYRLFLILRCKMRGSYSFFSYCSIIADT</sequence>
<protein>
    <submittedName>
        <fullName evidence="1">Uncharacterized protein</fullName>
    </submittedName>
</protein>
<name>A0A0E9RLQ5_ANGAN</name>
<reference evidence="1" key="1">
    <citation type="submission" date="2014-11" db="EMBL/GenBank/DDBJ databases">
        <authorList>
            <person name="Amaro Gonzalez C."/>
        </authorList>
    </citation>
    <scope>NUCLEOTIDE SEQUENCE</scope>
</reference>
<proteinExistence type="predicted"/>
<evidence type="ECO:0000313" key="1">
    <source>
        <dbReference type="EMBL" id="JAH30086.1"/>
    </source>
</evidence>
<accession>A0A0E9RLQ5</accession>
<reference evidence="1" key="2">
    <citation type="journal article" date="2015" name="Fish Shellfish Immunol.">
        <title>Early steps in the European eel (Anguilla anguilla)-Vibrio vulnificus interaction in the gills: Role of the RtxA13 toxin.</title>
        <authorList>
            <person name="Callol A."/>
            <person name="Pajuelo D."/>
            <person name="Ebbesson L."/>
            <person name="Teles M."/>
            <person name="MacKenzie S."/>
            <person name="Amaro C."/>
        </authorList>
    </citation>
    <scope>NUCLEOTIDE SEQUENCE</scope>
</reference>
<organism evidence="1">
    <name type="scientific">Anguilla anguilla</name>
    <name type="common">European freshwater eel</name>
    <name type="synonym">Muraena anguilla</name>
    <dbReference type="NCBI Taxonomy" id="7936"/>
    <lineage>
        <taxon>Eukaryota</taxon>
        <taxon>Metazoa</taxon>
        <taxon>Chordata</taxon>
        <taxon>Craniata</taxon>
        <taxon>Vertebrata</taxon>
        <taxon>Euteleostomi</taxon>
        <taxon>Actinopterygii</taxon>
        <taxon>Neopterygii</taxon>
        <taxon>Teleostei</taxon>
        <taxon>Anguilliformes</taxon>
        <taxon>Anguillidae</taxon>
        <taxon>Anguilla</taxon>
    </lineage>
</organism>